<feature type="chain" id="PRO_5041982533" description="Thioredoxin domain-containing protein" evidence="1">
    <location>
        <begin position="24"/>
        <end position="208"/>
    </location>
</feature>
<evidence type="ECO:0000313" key="3">
    <source>
        <dbReference type="EMBL" id="CAJ1942282.1"/>
    </source>
</evidence>
<dbReference type="Pfam" id="PF00085">
    <property type="entry name" value="Thioredoxin"/>
    <property type="match status" value="1"/>
</dbReference>
<dbReference type="InterPro" id="IPR013766">
    <property type="entry name" value="Thioredoxin_domain"/>
</dbReference>
<evidence type="ECO:0000259" key="2">
    <source>
        <dbReference type="Pfam" id="PF00085"/>
    </source>
</evidence>
<dbReference type="Gene3D" id="3.40.30.10">
    <property type="entry name" value="Glutaredoxin"/>
    <property type="match status" value="1"/>
</dbReference>
<protein>
    <recommendedName>
        <fullName evidence="2">Thioredoxin domain-containing protein</fullName>
    </recommendedName>
</protein>
<dbReference type="Proteomes" id="UP001295423">
    <property type="component" value="Unassembled WGS sequence"/>
</dbReference>
<dbReference type="PANTHER" id="PTHR45663:SF11">
    <property type="entry name" value="GEO12009P1"/>
    <property type="match status" value="1"/>
</dbReference>
<organism evidence="3 4">
    <name type="scientific">Cylindrotheca closterium</name>
    <dbReference type="NCBI Taxonomy" id="2856"/>
    <lineage>
        <taxon>Eukaryota</taxon>
        <taxon>Sar</taxon>
        <taxon>Stramenopiles</taxon>
        <taxon>Ochrophyta</taxon>
        <taxon>Bacillariophyta</taxon>
        <taxon>Bacillariophyceae</taxon>
        <taxon>Bacillariophycidae</taxon>
        <taxon>Bacillariales</taxon>
        <taxon>Bacillariaceae</taxon>
        <taxon>Cylindrotheca</taxon>
    </lineage>
</organism>
<dbReference type="AlphaFoldDB" id="A0AAD2FLQ0"/>
<dbReference type="PANTHER" id="PTHR45663">
    <property type="entry name" value="GEO12009P1"/>
    <property type="match status" value="1"/>
</dbReference>
<comment type="caution">
    <text evidence="3">The sequence shown here is derived from an EMBL/GenBank/DDBJ whole genome shotgun (WGS) entry which is preliminary data.</text>
</comment>
<dbReference type="CDD" id="cd02947">
    <property type="entry name" value="TRX_family"/>
    <property type="match status" value="1"/>
</dbReference>
<gene>
    <name evidence="3" type="ORF">CYCCA115_LOCUS7869</name>
</gene>
<dbReference type="InterPro" id="IPR036249">
    <property type="entry name" value="Thioredoxin-like_sf"/>
</dbReference>
<name>A0AAD2FLQ0_9STRA</name>
<dbReference type="GO" id="GO:0015035">
    <property type="term" value="F:protein-disulfide reductase activity"/>
    <property type="evidence" value="ECO:0007669"/>
    <property type="project" value="TreeGrafter"/>
</dbReference>
<dbReference type="GO" id="GO:0005737">
    <property type="term" value="C:cytoplasm"/>
    <property type="evidence" value="ECO:0007669"/>
    <property type="project" value="TreeGrafter"/>
</dbReference>
<dbReference type="EMBL" id="CAKOGP040001112">
    <property type="protein sequence ID" value="CAJ1942282.1"/>
    <property type="molecule type" value="Genomic_DNA"/>
</dbReference>
<proteinExistence type="predicted"/>
<feature type="signal peptide" evidence="1">
    <location>
        <begin position="1"/>
        <end position="23"/>
    </location>
</feature>
<keyword evidence="1" id="KW-0732">Signal</keyword>
<evidence type="ECO:0000256" key="1">
    <source>
        <dbReference type="SAM" id="SignalP"/>
    </source>
</evidence>
<reference evidence="3" key="1">
    <citation type="submission" date="2023-08" db="EMBL/GenBank/DDBJ databases">
        <authorList>
            <person name="Audoor S."/>
            <person name="Bilcke G."/>
        </authorList>
    </citation>
    <scope>NUCLEOTIDE SEQUENCE</scope>
</reference>
<evidence type="ECO:0000313" key="4">
    <source>
        <dbReference type="Proteomes" id="UP001295423"/>
    </source>
</evidence>
<dbReference type="SUPFAM" id="SSF52833">
    <property type="entry name" value="Thioredoxin-like"/>
    <property type="match status" value="1"/>
</dbReference>
<feature type="domain" description="Thioredoxin" evidence="2">
    <location>
        <begin position="58"/>
        <end position="163"/>
    </location>
</feature>
<keyword evidence="4" id="KW-1185">Reference proteome</keyword>
<accession>A0AAD2FLQ0</accession>
<sequence>MMYSMFAISLLITVCILASQATAFQASNHVSSSKQQSIRPSSSSSSSLIVLPAASCDVVELQDSNFRGYFSSETPILIDACAEFCGPCKLIEPLINQCALERKDSLVVSRYDVESDSNEIKLELLLQRVMPKALPSLILIQNNKILGTKTGLLSADALNEFLDSSLKSSISKGGIDQENDDKARRIKRKGLISFTYMTDDYMLKGDQL</sequence>